<name>A0AAW1NGM4_SAPOF</name>
<accession>A0AAW1NGM4</accession>
<dbReference type="InterPro" id="IPR007201">
    <property type="entry name" value="Mei2-like_Rrm_C"/>
</dbReference>
<dbReference type="EMBL" id="JBDFQZ010000001">
    <property type="protein sequence ID" value="KAK9758231.1"/>
    <property type="molecule type" value="Genomic_DNA"/>
</dbReference>
<dbReference type="SUPFAM" id="SSF54928">
    <property type="entry name" value="RNA-binding domain, RBD"/>
    <property type="match status" value="1"/>
</dbReference>
<dbReference type="GO" id="GO:0003676">
    <property type="term" value="F:nucleic acid binding"/>
    <property type="evidence" value="ECO:0007669"/>
    <property type="project" value="InterPro"/>
</dbReference>
<gene>
    <name evidence="2" type="ORF">RND81_01G216700</name>
</gene>
<dbReference type="InterPro" id="IPR035979">
    <property type="entry name" value="RBD_domain_sf"/>
</dbReference>
<keyword evidence="3" id="KW-1185">Reference proteome</keyword>
<organism evidence="2 3">
    <name type="scientific">Saponaria officinalis</name>
    <name type="common">Common soapwort</name>
    <name type="synonym">Lychnis saponaria</name>
    <dbReference type="NCBI Taxonomy" id="3572"/>
    <lineage>
        <taxon>Eukaryota</taxon>
        <taxon>Viridiplantae</taxon>
        <taxon>Streptophyta</taxon>
        <taxon>Embryophyta</taxon>
        <taxon>Tracheophyta</taxon>
        <taxon>Spermatophyta</taxon>
        <taxon>Magnoliopsida</taxon>
        <taxon>eudicotyledons</taxon>
        <taxon>Gunneridae</taxon>
        <taxon>Pentapetalae</taxon>
        <taxon>Caryophyllales</taxon>
        <taxon>Caryophyllaceae</taxon>
        <taxon>Caryophylleae</taxon>
        <taxon>Saponaria</taxon>
    </lineage>
</organism>
<sequence>MIRNIPVRYSRVELMELLDEHCRLQNEKISADDDGGDDDEAVSEFDFLYLPIDFKTKGNMGYAFVNFTTWLGAARLYSSWNGTHWENCPYKTKKIRQINRAKYQGKQDLKKHFQSSVFPCETDEYLPVEISPPRNGVNSDQTSVAIIGTLKMK</sequence>
<proteinExistence type="predicted"/>
<dbReference type="Pfam" id="PF04059">
    <property type="entry name" value="RRM_2"/>
    <property type="match status" value="1"/>
</dbReference>
<feature type="domain" description="Mei2-like C-terminal RNA recognition motif" evidence="1">
    <location>
        <begin position="38"/>
        <end position="114"/>
    </location>
</feature>
<reference evidence="2" key="1">
    <citation type="submission" date="2024-03" db="EMBL/GenBank/DDBJ databases">
        <title>WGS assembly of Saponaria officinalis var. Norfolk2.</title>
        <authorList>
            <person name="Jenkins J."/>
            <person name="Shu S."/>
            <person name="Grimwood J."/>
            <person name="Barry K."/>
            <person name="Goodstein D."/>
            <person name="Schmutz J."/>
            <person name="Leebens-Mack J."/>
            <person name="Osbourn A."/>
        </authorList>
    </citation>
    <scope>NUCLEOTIDE SEQUENCE [LARGE SCALE GENOMIC DNA]</scope>
    <source>
        <strain evidence="2">JIC</strain>
    </source>
</reference>
<protein>
    <recommendedName>
        <fullName evidence="1">Mei2-like C-terminal RNA recognition motif domain-containing protein</fullName>
    </recommendedName>
</protein>
<dbReference type="AlphaFoldDB" id="A0AAW1NGM4"/>
<comment type="caution">
    <text evidence="2">The sequence shown here is derived from an EMBL/GenBank/DDBJ whole genome shotgun (WGS) entry which is preliminary data.</text>
</comment>
<evidence type="ECO:0000259" key="1">
    <source>
        <dbReference type="Pfam" id="PF04059"/>
    </source>
</evidence>
<dbReference type="Proteomes" id="UP001443914">
    <property type="component" value="Unassembled WGS sequence"/>
</dbReference>
<evidence type="ECO:0000313" key="2">
    <source>
        <dbReference type="EMBL" id="KAK9758231.1"/>
    </source>
</evidence>
<evidence type="ECO:0000313" key="3">
    <source>
        <dbReference type="Proteomes" id="UP001443914"/>
    </source>
</evidence>